<dbReference type="WBParaSite" id="nRc.2.0.1.t31632-RA">
    <property type="protein sequence ID" value="nRc.2.0.1.t31632-RA"/>
    <property type="gene ID" value="nRc.2.0.1.g31632"/>
</dbReference>
<dbReference type="AlphaFoldDB" id="A0A915JZ13"/>
<sequence>MPSHLSDQLIITQCNFVENMGEDYDYHNRIGGASTAPPLPRIRVGVTNPTRVQQKWALSGARELDEIQQNRKTALLSKNFQKNWDEG</sequence>
<evidence type="ECO:0000313" key="2">
    <source>
        <dbReference type="WBParaSite" id="nRc.2.0.1.t31632-RA"/>
    </source>
</evidence>
<reference evidence="2" key="1">
    <citation type="submission" date="2022-11" db="UniProtKB">
        <authorList>
            <consortium name="WormBaseParasite"/>
        </authorList>
    </citation>
    <scope>IDENTIFICATION</scope>
</reference>
<keyword evidence="1" id="KW-1185">Reference proteome</keyword>
<name>A0A915JZ13_ROMCU</name>
<proteinExistence type="predicted"/>
<organism evidence="1 2">
    <name type="scientific">Romanomermis culicivorax</name>
    <name type="common">Nematode worm</name>
    <dbReference type="NCBI Taxonomy" id="13658"/>
    <lineage>
        <taxon>Eukaryota</taxon>
        <taxon>Metazoa</taxon>
        <taxon>Ecdysozoa</taxon>
        <taxon>Nematoda</taxon>
        <taxon>Enoplea</taxon>
        <taxon>Dorylaimia</taxon>
        <taxon>Mermithida</taxon>
        <taxon>Mermithoidea</taxon>
        <taxon>Mermithidae</taxon>
        <taxon>Romanomermis</taxon>
    </lineage>
</organism>
<evidence type="ECO:0000313" key="1">
    <source>
        <dbReference type="Proteomes" id="UP000887565"/>
    </source>
</evidence>
<protein>
    <submittedName>
        <fullName evidence="2">Uncharacterized protein</fullName>
    </submittedName>
</protein>
<accession>A0A915JZ13</accession>
<dbReference type="Proteomes" id="UP000887565">
    <property type="component" value="Unplaced"/>
</dbReference>